<dbReference type="AlphaFoldDB" id="A0A3B1AQC4"/>
<reference evidence="5" key="1">
    <citation type="submission" date="2018-06" db="EMBL/GenBank/DDBJ databases">
        <authorList>
            <person name="Zhirakovskaya E."/>
        </authorList>
    </citation>
    <scope>NUCLEOTIDE SEQUENCE</scope>
</reference>
<dbReference type="InterPro" id="IPR001045">
    <property type="entry name" value="Spermi_synthase"/>
</dbReference>
<feature type="transmembrane region" description="Helical" evidence="3">
    <location>
        <begin position="199"/>
        <end position="219"/>
    </location>
</feature>
<feature type="transmembrane region" description="Helical" evidence="3">
    <location>
        <begin position="408"/>
        <end position="431"/>
    </location>
</feature>
<feature type="transmembrane region" description="Helical" evidence="3">
    <location>
        <begin position="372"/>
        <end position="396"/>
    </location>
</feature>
<dbReference type="Gene3D" id="3.40.50.150">
    <property type="entry name" value="Vaccinia Virus protein VP39"/>
    <property type="match status" value="1"/>
</dbReference>
<proteinExistence type="inferred from homology"/>
<dbReference type="EMBL" id="UOFV01000284">
    <property type="protein sequence ID" value="VAX02004.1"/>
    <property type="molecule type" value="Genomic_DNA"/>
</dbReference>
<dbReference type="PROSITE" id="PS51006">
    <property type="entry name" value="PABS_2"/>
    <property type="match status" value="1"/>
</dbReference>
<keyword evidence="3" id="KW-0472">Membrane</keyword>
<dbReference type="GO" id="GO:0005829">
    <property type="term" value="C:cytosol"/>
    <property type="evidence" value="ECO:0007669"/>
    <property type="project" value="TreeGrafter"/>
</dbReference>
<feature type="transmembrane region" description="Helical" evidence="3">
    <location>
        <begin position="60"/>
        <end position="81"/>
    </location>
</feature>
<comment type="similarity">
    <text evidence="1">Belongs to the spermidine/spermine synthase family.</text>
</comment>
<evidence type="ECO:0000256" key="1">
    <source>
        <dbReference type="ARBA" id="ARBA00007867"/>
    </source>
</evidence>
<dbReference type="SUPFAM" id="SSF103473">
    <property type="entry name" value="MFS general substrate transporter"/>
    <property type="match status" value="1"/>
</dbReference>
<feature type="transmembrane region" description="Helical" evidence="3">
    <location>
        <begin position="319"/>
        <end position="341"/>
    </location>
</feature>
<feature type="transmembrane region" description="Helical" evidence="3">
    <location>
        <begin position="257"/>
        <end position="277"/>
    </location>
</feature>
<keyword evidence="3" id="KW-0812">Transmembrane</keyword>
<protein>
    <submittedName>
        <fullName evidence="5">Spermidine synthase long</fullName>
        <ecNumber evidence="5">2.5.1.16</ecNumber>
    </submittedName>
</protein>
<keyword evidence="3" id="KW-1133">Transmembrane helix</keyword>
<dbReference type="PANTHER" id="PTHR11558">
    <property type="entry name" value="SPERMIDINE/SPERMINE SYNTHASE"/>
    <property type="match status" value="1"/>
</dbReference>
<name>A0A3B1AQC4_9ZZZZ</name>
<feature type="domain" description="PABS" evidence="4">
    <location>
        <begin position="550"/>
        <end position="724"/>
    </location>
</feature>
<feature type="transmembrane region" description="Helical" evidence="3">
    <location>
        <begin position="467"/>
        <end position="486"/>
    </location>
</feature>
<sequence length="979" mass="108639">MSTSNSVTAAQASDSNPHNRATLLAIYFLFSLSGFVALIYEGIWARYLKLFLGHSSYGQILTLCIFMGGIGLGALLAARYTKQLKNPFLIYALVELVVGIGGFFYHDIYVFSTSLFYDNVSGMAAPVAESLKVIISVLITAPMAILLGTTFPLLGVAMVRISRDGGQSALPLLYFTNSIGAAVGIMLASYILIPQLGTAGSLYLAALGNVVIALGFYVIGRQQENALGQSGERFCAVEKPPLLQHEGDQKVLLSVKLFLALSLLTGFASFIYEISWIRLLSLLLGASTHSFDIMVSAFVLGLAFGGLAAKKLLQKTKHVVILLAIAQVVMGGLALTSIYFYEFVFSIMEQSKGFLDKTEQGYWMFTLLKYGLSLFLMFPATFIAGMTLPIITYYLMNVTRNEKYVGAVYGYNTIGAILGATLAGLVLLPLLQLKMTIASGAIIDIGLGLFLLWLYQRSRQQGSQAPLITATIVSVLMIMPLLFVSFNPNVIAAGYFRRTAFVMPDEKVTVRDGKTATISLHEIGDIKLIKTNGKTDAAVGGTKGEETQAALAFLPMSMIEQPYDAAIIGLGSGMTAHYMLGDSLLQSMDLIEIEEEMVNLAREMMPHNRRVYEDPRVNMVIDDARTFFSTSGKQYDVIVSEPSNPWVSGVSSLFSKEFYAHSKRYLKPDGILVQWMHLPEFNSQLMLTIIKALNSAFPHIKVYYSPYAENDVLIVASGQDFNADKYTRFYNNTNIAADFRQMRKPFGHYSNRNYIANINTLKLLSQDAQPNSDYIPLVDTGAEKAFFLRQKVDLFDPLTNSIVAYQELTEPESYPQILRERYAYYRNYRPDQRLLGQLAAQLTNADRRSNWSRLESMLYQSMPAPILRDLWSKLDVVNQFRQHVESGTPPEKTRLFFQFMDNVAQNRFAQNGPVIRGILQNLAGQKPGPVIIRALAVNAAMLKDKALYDQIIAQLVTGNADVTPIEKTYLTALQSQWFM</sequence>
<evidence type="ECO:0000256" key="2">
    <source>
        <dbReference type="ARBA" id="ARBA00022679"/>
    </source>
</evidence>
<dbReference type="InterPro" id="IPR036259">
    <property type="entry name" value="MFS_trans_sf"/>
</dbReference>
<dbReference type="EC" id="2.5.1.16" evidence="5"/>
<dbReference type="CDD" id="cd02440">
    <property type="entry name" value="AdoMet_MTases"/>
    <property type="match status" value="1"/>
</dbReference>
<feature type="transmembrane region" description="Helical" evidence="3">
    <location>
        <begin position="171"/>
        <end position="193"/>
    </location>
</feature>
<keyword evidence="2 5" id="KW-0808">Transferase</keyword>
<feature type="transmembrane region" description="Helical" evidence="3">
    <location>
        <begin position="437"/>
        <end position="455"/>
    </location>
</feature>
<organism evidence="5">
    <name type="scientific">hydrothermal vent metagenome</name>
    <dbReference type="NCBI Taxonomy" id="652676"/>
    <lineage>
        <taxon>unclassified sequences</taxon>
        <taxon>metagenomes</taxon>
        <taxon>ecological metagenomes</taxon>
    </lineage>
</organism>
<feature type="transmembrane region" description="Helical" evidence="3">
    <location>
        <begin position="131"/>
        <end position="159"/>
    </location>
</feature>
<dbReference type="GO" id="GO:0004766">
    <property type="term" value="F:spermidine synthase activity"/>
    <property type="evidence" value="ECO:0007669"/>
    <property type="project" value="UniProtKB-EC"/>
</dbReference>
<dbReference type="InterPro" id="IPR030374">
    <property type="entry name" value="PABS"/>
</dbReference>
<evidence type="ECO:0000256" key="3">
    <source>
        <dbReference type="SAM" id="Phobius"/>
    </source>
</evidence>
<feature type="transmembrane region" description="Helical" evidence="3">
    <location>
        <begin position="88"/>
        <end position="111"/>
    </location>
</feature>
<feature type="transmembrane region" description="Helical" evidence="3">
    <location>
        <begin position="21"/>
        <end position="40"/>
    </location>
</feature>
<accession>A0A3B1AQC4</accession>
<dbReference type="Pfam" id="PF01564">
    <property type="entry name" value="Spermine_synth"/>
    <property type="match status" value="1"/>
</dbReference>
<dbReference type="NCBIfam" id="NF037959">
    <property type="entry name" value="MFS_SpdSyn"/>
    <property type="match status" value="1"/>
</dbReference>
<dbReference type="InterPro" id="IPR029063">
    <property type="entry name" value="SAM-dependent_MTases_sf"/>
</dbReference>
<evidence type="ECO:0000313" key="5">
    <source>
        <dbReference type="EMBL" id="VAX02004.1"/>
    </source>
</evidence>
<gene>
    <name evidence="5" type="ORF">MNBD_GAMMA19-361</name>
</gene>
<dbReference type="GO" id="GO:0008295">
    <property type="term" value="P:spermidine biosynthetic process"/>
    <property type="evidence" value="ECO:0007669"/>
    <property type="project" value="TreeGrafter"/>
</dbReference>
<feature type="transmembrane region" description="Helical" evidence="3">
    <location>
        <begin position="289"/>
        <end position="307"/>
    </location>
</feature>
<dbReference type="SUPFAM" id="SSF53335">
    <property type="entry name" value="S-adenosyl-L-methionine-dependent methyltransferases"/>
    <property type="match status" value="1"/>
</dbReference>
<dbReference type="PANTHER" id="PTHR11558:SF11">
    <property type="entry name" value="SPERMIDINE SYNTHASE"/>
    <property type="match status" value="1"/>
</dbReference>
<dbReference type="HAMAP" id="MF_00198">
    <property type="entry name" value="Spermidine_synth"/>
    <property type="match status" value="1"/>
</dbReference>
<evidence type="ECO:0000259" key="4">
    <source>
        <dbReference type="PROSITE" id="PS51006"/>
    </source>
</evidence>